<dbReference type="GeneID" id="54783735"/>
<dbReference type="AlphaFoldDB" id="A0A642UEN8"/>
<feature type="region of interest" description="Disordered" evidence="1">
    <location>
        <begin position="1"/>
        <end position="111"/>
    </location>
</feature>
<reference evidence="2 3" key="1">
    <citation type="submission" date="2019-07" db="EMBL/GenBank/DDBJ databases">
        <title>Genome assembly of two rare yeast pathogens: Diutina rugosa and Trichomonascus ciferrii.</title>
        <authorList>
            <person name="Mixao V."/>
            <person name="Saus E."/>
            <person name="Hansen A."/>
            <person name="Lass-Flor C."/>
            <person name="Gabaldon T."/>
        </authorList>
    </citation>
    <scope>NUCLEOTIDE SEQUENCE [LARGE SCALE GENOMIC DNA]</scope>
    <source>
        <strain evidence="2 3">CBS 613</strain>
    </source>
</reference>
<dbReference type="RefSeq" id="XP_034010081.1">
    <property type="nucleotide sequence ID" value="XM_034158027.1"/>
</dbReference>
<dbReference type="VEuPathDB" id="FungiDB:DIURU_005084"/>
<protein>
    <submittedName>
        <fullName evidence="2">Uncharacterized protein</fullName>
    </submittedName>
</protein>
<evidence type="ECO:0000313" key="2">
    <source>
        <dbReference type="EMBL" id="KAA8897653.1"/>
    </source>
</evidence>
<name>A0A642UEN8_DIURU</name>
<organism evidence="2 3">
    <name type="scientific">Diutina rugosa</name>
    <name type="common">Yeast</name>
    <name type="synonym">Candida rugosa</name>
    <dbReference type="NCBI Taxonomy" id="5481"/>
    <lineage>
        <taxon>Eukaryota</taxon>
        <taxon>Fungi</taxon>
        <taxon>Dikarya</taxon>
        <taxon>Ascomycota</taxon>
        <taxon>Saccharomycotina</taxon>
        <taxon>Pichiomycetes</taxon>
        <taxon>Debaryomycetaceae</taxon>
        <taxon>Diutina</taxon>
    </lineage>
</organism>
<dbReference type="Proteomes" id="UP000449547">
    <property type="component" value="Unassembled WGS sequence"/>
</dbReference>
<feature type="compositionally biased region" description="Gly residues" evidence="1">
    <location>
        <begin position="1"/>
        <end position="10"/>
    </location>
</feature>
<comment type="caution">
    <text evidence="2">The sequence shown here is derived from an EMBL/GenBank/DDBJ whole genome shotgun (WGS) entry which is preliminary data.</text>
</comment>
<evidence type="ECO:0000256" key="1">
    <source>
        <dbReference type="SAM" id="MobiDB-lite"/>
    </source>
</evidence>
<evidence type="ECO:0000313" key="3">
    <source>
        <dbReference type="Proteomes" id="UP000449547"/>
    </source>
</evidence>
<sequence length="276" mass="30984">MNKSSGGGNNAPGRRDHVKSINDPTIIADDVPDFQYRPPPIRVVKNSPPIGSLQLGGNQAFYDHKPMTPPTPQPAKDVYPYDILQSGTESPRDSSSQTTTATSNQGLVGSKSTMMVNLESRSHRGGLVPKVQGPFRRAMSVSSHSGSAMPRVFARRTAIPIRERLRILSPIEKPFKCQWKGCNDERIWSTKTLFRRHLLYHFRFDKPVLLNQTTRMVEVDWRSGRCDCGFRGPALYFAPHLFETCPLYRHKEQVKVGVAVASHQQDPISPPRRKGL</sequence>
<accession>A0A642UEN8</accession>
<keyword evidence="3" id="KW-1185">Reference proteome</keyword>
<gene>
    <name evidence="2" type="ORF">DIURU_005084</name>
</gene>
<dbReference type="EMBL" id="SWFT01000153">
    <property type="protein sequence ID" value="KAA8897653.1"/>
    <property type="molecule type" value="Genomic_DNA"/>
</dbReference>
<proteinExistence type="predicted"/>
<feature type="compositionally biased region" description="Low complexity" evidence="1">
    <location>
        <begin position="94"/>
        <end position="103"/>
    </location>
</feature>